<evidence type="ECO:0000256" key="5">
    <source>
        <dbReference type="ARBA" id="ARBA00022737"/>
    </source>
</evidence>
<dbReference type="PROSITE" id="PS00396">
    <property type="entry name" value="TOPO_IA_1"/>
    <property type="match status" value="1"/>
</dbReference>
<proteinExistence type="inferred from homology"/>
<dbReference type="EMBL" id="UGOG01000002">
    <property type="protein sequence ID" value="STY27514.1"/>
    <property type="molecule type" value="Genomic_DNA"/>
</dbReference>
<dbReference type="PANTHER" id="PTHR11390:SF21">
    <property type="entry name" value="DNA TOPOISOMERASE 3-ALPHA"/>
    <property type="match status" value="1"/>
</dbReference>
<protein>
    <recommendedName>
        <fullName evidence="3">DNA topoisomerase</fullName>
        <ecNumber evidence="3">5.6.2.1</ecNumber>
    </recommendedName>
    <alternativeName>
        <fullName evidence="15">Omega-protein</fullName>
    </alternativeName>
    <alternativeName>
        <fullName evidence="14">Relaxing enzyme</fullName>
    </alternativeName>
    <alternativeName>
        <fullName evidence="12">Swivelase</fullName>
    </alternativeName>
    <alternativeName>
        <fullName evidence="13">Untwisting enzyme</fullName>
    </alternativeName>
</protein>
<dbReference type="RefSeq" id="WP_051190611.1">
    <property type="nucleotide sequence ID" value="NZ_CAAAJG010000015.1"/>
</dbReference>
<dbReference type="PROSITE" id="PS50880">
    <property type="entry name" value="TOPRIM"/>
    <property type="match status" value="1"/>
</dbReference>
<dbReference type="GO" id="GO:0003677">
    <property type="term" value="F:DNA binding"/>
    <property type="evidence" value="ECO:0007669"/>
    <property type="project" value="UniProtKB-KW"/>
</dbReference>
<comment type="similarity">
    <text evidence="2">Belongs to the type IA topoisomerase family.</text>
</comment>
<keyword evidence="11 19" id="KW-0413">Isomerase</keyword>
<dbReference type="Gene3D" id="2.70.20.10">
    <property type="entry name" value="Topoisomerase I, domain 3"/>
    <property type="match status" value="1"/>
</dbReference>
<dbReference type="OrthoDB" id="9803554at2"/>
<dbReference type="InterPro" id="IPR013824">
    <property type="entry name" value="Topo_IA_cen_sub1"/>
</dbReference>
<dbReference type="PRINTS" id="PR00417">
    <property type="entry name" value="PRTPISMRASEI"/>
</dbReference>
<keyword evidence="8" id="KW-0460">Magnesium</keyword>
<dbReference type="EMBL" id="LNYN01000001">
    <property type="protein sequence ID" value="KTD39695.1"/>
    <property type="molecule type" value="Genomic_DNA"/>
</dbReference>
<dbReference type="GO" id="GO:0006265">
    <property type="term" value="P:DNA topological change"/>
    <property type="evidence" value="ECO:0007669"/>
    <property type="project" value="InterPro"/>
</dbReference>
<evidence type="ECO:0000256" key="2">
    <source>
        <dbReference type="ARBA" id="ARBA00009446"/>
    </source>
</evidence>
<dbReference type="InterPro" id="IPR006171">
    <property type="entry name" value="TOPRIM_dom"/>
</dbReference>
<evidence type="ECO:0000256" key="13">
    <source>
        <dbReference type="ARBA" id="ARBA00031985"/>
    </source>
</evidence>
<evidence type="ECO:0000256" key="6">
    <source>
        <dbReference type="ARBA" id="ARBA00022771"/>
    </source>
</evidence>
<dbReference type="InterPro" id="IPR013825">
    <property type="entry name" value="Topo_IA_cen_sub2"/>
</dbReference>
<evidence type="ECO:0000256" key="1">
    <source>
        <dbReference type="ARBA" id="ARBA00000213"/>
    </source>
</evidence>
<dbReference type="SMART" id="SM00437">
    <property type="entry name" value="TOP1Ac"/>
    <property type="match status" value="1"/>
</dbReference>
<name>A0A378LLA7_9GAMM</name>
<evidence type="ECO:0000256" key="8">
    <source>
        <dbReference type="ARBA" id="ARBA00022842"/>
    </source>
</evidence>
<feature type="domain" description="Toprim" evidence="16">
    <location>
        <begin position="1"/>
        <end position="132"/>
    </location>
</feature>
<dbReference type="EC" id="5.6.2.1" evidence="3"/>
<evidence type="ECO:0000313" key="21">
    <source>
        <dbReference type="Proteomes" id="UP000254040"/>
    </source>
</evidence>
<evidence type="ECO:0000313" key="20">
    <source>
        <dbReference type="Proteomes" id="UP000054985"/>
    </source>
</evidence>
<dbReference type="SMART" id="SM00436">
    <property type="entry name" value="TOP1Bc"/>
    <property type="match status" value="1"/>
</dbReference>
<dbReference type="InterPro" id="IPR013497">
    <property type="entry name" value="Topo_IA_cen"/>
</dbReference>
<dbReference type="Proteomes" id="UP000254040">
    <property type="component" value="Unassembled WGS sequence"/>
</dbReference>
<dbReference type="InterPro" id="IPR023405">
    <property type="entry name" value="Topo_IA_core_domain"/>
</dbReference>
<dbReference type="PROSITE" id="PS52039">
    <property type="entry name" value="TOPO_IA_2"/>
    <property type="match status" value="1"/>
</dbReference>
<dbReference type="Gene3D" id="1.10.460.10">
    <property type="entry name" value="Topoisomerase I, domain 2"/>
    <property type="match status" value="1"/>
</dbReference>
<dbReference type="NCBIfam" id="NF005829">
    <property type="entry name" value="PRK07726.1"/>
    <property type="match status" value="1"/>
</dbReference>
<dbReference type="Gene3D" id="1.10.290.10">
    <property type="entry name" value="Topoisomerase I, domain 4"/>
    <property type="match status" value="1"/>
</dbReference>
<dbReference type="Pfam" id="PF01396">
    <property type="entry name" value="Zn_ribbon_Top1"/>
    <property type="match status" value="1"/>
</dbReference>
<evidence type="ECO:0000256" key="7">
    <source>
        <dbReference type="ARBA" id="ARBA00022833"/>
    </source>
</evidence>
<dbReference type="Gene3D" id="3.40.50.140">
    <property type="match status" value="1"/>
</dbReference>
<evidence type="ECO:0000259" key="16">
    <source>
        <dbReference type="PROSITE" id="PS50880"/>
    </source>
</evidence>
<dbReference type="CDD" id="cd00186">
    <property type="entry name" value="TOP1Ac"/>
    <property type="match status" value="1"/>
</dbReference>
<keyword evidence="6" id="KW-0863">Zinc-finger</keyword>
<reference evidence="18 20" key="1">
    <citation type="submission" date="2015-11" db="EMBL/GenBank/DDBJ databases">
        <title>Genomic analysis of 38 Legionella species identifies large and diverse effector repertoires.</title>
        <authorList>
            <person name="Burstein D."/>
            <person name="Amaro F."/>
            <person name="Zusman T."/>
            <person name="Lifshitz Z."/>
            <person name="Cohen O."/>
            <person name="Gilbert J.A."/>
            <person name="Pupko T."/>
            <person name="Shuman H.A."/>
            <person name="Segal G."/>
        </authorList>
    </citation>
    <scope>NUCLEOTIDE SEQUENCE [LARGE SCALE GENOMIC DNA]</scope>
    <source>
        <strain evidence="18 20">ATCC 43877</strain>
    </source>
</reference>
<dbReference type="InterPro" id="IPR034144">
    <property type="entry name" value="TOPRIM_TopoIII"/>
</dbReference>
<evidence type="ECO:0000313" key="19">
    <source>
        <dbReference type="EMBL" id="STY27514.1"/>
    </source>
</evidence>
<evidence type="ECO:0000259" key="17">
    <source>
        <dbReference type="PROSITE" id="PS52039"/>
    </source>
</evidence>
<evidence type="ECO:0000256" key="15">
    <source>
        <dbReference type="ARBA" id="ARBA00032877"/>
    </source>
</evidence>
<dbReference type="InterPro" id="IPR003601">
    <property type="entry name" value="Topo_IA_2"/>
</dbReference>
<dbReference type="GO" id="GO:0008270">
    <property type="term" value="F:zinc ion binding"/>
    <property type="evidence" value="ECO:0007669"/>
    <property type="project" value="UniProtKB-KW"/>
</dbReference>
<evidence type="ECO:0000313" key="18">
    <source>
        <dbReference type="EMBL" id="KTD39695.1"/>
    </source>
</evidence>
<dbReference type="GO" id="GO:0003917">
    <property type="term" value="F:DNA topoisomerase type I (single strand cut, ATP-independent) activity"/>
    <property type="evidence" value="ECO:0007669"/>
    <property type="project" value="UniProtKB-EC"/>
</dbReference>
<dbReference type="SUPFAM" id="SSF56712">
    <property type="entry name" value="Prokaryotic type I DNA topoisomerase"/>
    <property type="match status" value="1"/>
</dbReference>
<dbReference type="Pfam" id="PF01751">
    <property type="entry name" value="Toprim"/>
    <property type="match status" value="1"/>
</dbReference>
<keyword evidence="9" id="KW-0799">Topoisomerase</keyword>
<dbReference type="SUPFAM" id="SSF57783">
    <property type="entry name" value="Zinc beta-ribbon"/>
    <property type="match status" value="1"/>
</dbReference>
<evidence type="ECO:0000256" key="11">
    <source>
        <dbReference type="ARBA" id="ARBA00023235"/>
    </source>
</evidence>
<accession>A0A378LLA7</accession>
<dbReference type="CDD" id="cd03362">
    <property type="entry name" value="TOPRIM_TopoIA_TopoIII"/>
    <property type="match status" value="1"/>
</dbReference>
<dbReference type="GO" id="GO:0006281">
    <property type="term" value="P:DNA repair"/>
    <property type="evidence" value="ECO:0007669"/>
    <property type="project" value="TreeGrafter"/>
</dbReference>
<dbReference type="STRING" id="39962.Lmor_0061"/>
<reference evidence="19 21" key="2">
    <citation type="submission" date="2018-06" db="EMBL/GenBank/DDBJ databases">
        <authorList>
            <consortium name="Pathogen Informatics"/>
            <person name="Doyle S."/>
        </authorList>
    </citation>
    <scope>NUCLEOTIDE SEQUENCE [LARGE SCALE GENOMIC DNA]</scope>
    <source>
        <strain evidence="19 21">NCTC12239</strain>
    </source>
</reference>
<keyword evidence="4" id="KW-0479">Metal-binding</keyword>
<evidence type="ECO:0000256" key="4">
    <source>
        <dbReference type="ARBA" id="ARBA00022723"/>
    </source>
</evidence>
<dbReference type="Pfam" id="PF01131">
    <property type="entry name" value="Topoisom_bac"/>
    <property type="match status" value="1"/>
</dbReference>
<dbReference type="SMART" id="SM00493">
    <property type="entry name" value="TOPRIM"/>
    <property type="match status" value="1"/>
</dbReference>
<keyword evidence="10" id="KW-0238">DNA-binding</keyword>
<dbReference type="InterPro" id="IPR013826">
    <property type="entry name" value="Topo_IA_cen_sub3"/>
</dbReference>
<dbReference type="Gene3D" id="3.30.65.10">
    <property type="entry name" value="Bacterial Topoisomerase I, domain 1"/>
    <property type="match status" value="1"/>
</dbReference>
<evidence type="ECO:0000256" key="3">
    <source>
        <dbReference type="ARBA" id="ARBA00012891"/>
    </source>
</evidence>
<keyword evidence="7" id="KW-0862">Zinc</keyword>
<dbReference type="AlphaFoldDB" id="A0A378LLA7"/>
<sequence>MKLYICEKPSQAKDIAAVLGAKIKTQSCFEGQGIAVTWCIGHLLELMPPDHYCEHIKPWRMEILPIVPKIWVLKPQEKTKKQLKAIEQLLKKATSVVISTDADREGDVIGREVLDYCNYKGPVERLWLSALDESSIKKALNSIRPGSSTESLYQAGLGRARADWLIGMNLTMAVSCLFSVPGQGVLSVGRVQTPTLKLVVDRDIEIEHFKSKDYFVLKVQCASISQELFWTTWEMPEEVTDEEGRCINQSLIDAVVLQIQGQQGTINEFKETRKKEAPPLCLSLSALQQIASAKLGFSAKQTLDVAQSLYEQHKATTYPRTDCGYLPESQFAEASIVLKALGQVDKEIEPLLSQCSKTFQSRVWNDKKITAHHGIIPTANTQVTLYSMSPPERQLYHIIRSYYLAQFLGDYEYLQRSVVLDIRGHFFKGSSATALVLGWKNAIKEKEDQEEPEGSHQKHLGNIPQLIKGQPIAVNSCQVDKRKTNPPARFTEGTLITAMKSIAKYVDNPQLKKILKETAGIGTEATRANILETLISREYINRQGKQLISTQKGRDLIQKLPPSITNPATTALWEQVLDGIANGVSEITDFLDDQSDTLTGMLEQLVHLAPAYKKPCEVSQFSCPECQNTLYRREGTKGFWWGCSGFPKCKITFSDNKGAPRITGLPSHL</sequence>
<evidence type="ECO:0000256" key="9">
    <source>
        <dbReference type="ARBA" id="ARBA00023029"/>
    </source>
</evidence>
<evidence type="ECO:0000256" key="10">
    <source>
        <dbReference type="ARBA" id="ARBA00023125"/>
    </source>
</evidence>
<organism evidence="19 21">
    <name type="scientific">Legionella moravica</name>
    <dbReference type="NCBI Taxonomy" id="39962"/>
    <lineage>
        <taxon>Bacteria</taxon>
        <taxon>Pseudomonadati</taxon>
        <taxon>Pseudomonadota</taxon>
        <taxon>Gammaproteobacteria</taxon>
        <taxon>Legionellales</taxon>
        <taxon>Legionellaceae</taxon>
        <taxon>Legionella</taxon>
    </lineage>
</organism>
<evidence type="ECO:0000256" key="12">
    <source>
        <dbReference type="ARBA" id="ARBA00030003"/>
    </source>
</evidence>
<dbReference type="PANTHER" id="PTHR11390">
    <property type="entry name" value="PROKARYOTIC DNA TOPOISOMERASE"/>
    <property type="match status" value="1"/>
</dbReference>
<evidence type="ECO:0000256" key="14">
    <source>
        <dbReference type="ARBA" id="ARBA00032235"/>
    </source>
</evidence>
<dbReference type="InterPro" id="IPR000380">
    <property type="entry name" value="Topo_IA"/>
</dbReference>
<dbReference type="GO" id="GO:0043597">
    <property type="term" value="C:cytoplasmic replication fork"/>
    <property type="evidence" value="ECO:0007669"/>
    <property type="project" value="TreeGrafter"/>
</dbReference>
<dbReference type="InterPro" id="IPR013498">
    <property type="entry name" value="Topo_IA_Znf"/>
</dbReference>
<keyword evidence="5" id="KW-0677">Repeat</keyword>
<keyword evidence="20" id="KW-1185">Reference proteome</keyword>
<gene>
    <name evidence="19" type="primary">topB</name>
    <name evidence="18" type="synonym">topA_1</name>
    <name evidence="18" type="ORF">Lmor_0061</name>
    <name evidence="19" type="ORF">NCTC12239_03192</name>
</gene>
<comment type="catalytic activity">
    <reaction evidence="1">
        <text>ATP-independent breakage of single-stranded DNA, followed by passage and rejoining.</text>
        <dbReference type="EC" id="5.6.2.1"/>
    </reaction>
</comment>
<dbReference type="InterPro" id="IPR003602">
    <property type="entry name" value="Topo_IA_DNA-bd_dom"/>
</dbReference>
<dbReference type="InterPro" id="IPR005738">
    <property type="entry name" value="TopoIII"/>
</dbReference>
<dbReference type="InterPro" id="IPR023406">
    <property type="entry name" value="Topo_IA_AS"/>
</dbReference>
<dbReference type="Proteomes" id="UP000054985">
    <property type="component" value="Unassembled WGS sequence"/>
</dbReference>
<dbReference type="NCBIfam" id="TIGR01056">
    <property type="entry name" value="topB"/>
    <property type="match status" value="1"/>
</dbReference>
<feature type="domain" description="Topo IA-type catalytic" evidence="17">
    <location>
        <begin position="149"/>
        <end position="602"/>
    </location>
</feature>
<dbReference type="GO" id="GO:0006310">
    <property type="term" value="P:DNA recombination"/>
    <property type="evidence" value="ECO:0007669"/>
    <property type="project" value="TreeGrafter"/>
</dbReference>